<name>A0ABQ3GQ50_9GAMM</name>
<proteinExistence type="predicted"/>
<gene>
    <name evidence="1" type="ORF">GCM10016272_08710</name>
</gene>
<organism evidence="1 2">
    <name type="scientific">Psychrobacter glaciei</name>
    <dbReference type="NCBI Taxonomy" id="619771"/>
    <lineage>
        <taxon>Bacteria</taxon>
        <taxon>Pseudomonadati</taxon>
        <taxon>Pseudomonadota</taxon>
        <taxon>Gammaproteobacteria</taxon>
        <taxon>Moraxellales</taxon>
        <taxon>Moraxellaceae</taxon>
        <taxon>Psychrobacter</taxon>
    </lineage>
</organism>
<evidence type="ECO:0000313" key="2">
    <source>
        <dbReference type="Proteomes" id="UP000610203"/>
    </source>
</evidence>
<dbReference type="EMBL" id="BMZR01000001">
    <property type="protein sequence ID" value="GHD28919.1"/>
    <property type="molecule type" value="Genomic_DNA"/>
</dbReference>
<evidence type="ECO:0000313" key="1">
    <source>
        <dbReference type="EMBL" id="GHD28919.1"/>
    </source>
</evidence>
<accession>A0ABQ3GQ50</accession>
<keyword evidence="2" id="KW-1185">Reference proteome</keyword>
<reference evidence="2" key="1">
    <citation type="journal article" date="2019" name="Int. J. Syst. Evol. Microbiol.">
        <title>The Global Catalogue of Microorganisms (GCM) 10K type strain sequencing project: providing services to taxonomists for standard genome sequencing and annotation.</title>
        <authorList>
            <consortium name="The Broad Institute Genomics Platform"/>
            <consortium name="The Broad Institute Genome Sequencing Center for Infectious Disease"/>
            <person name="Wu L."/>
            <person name="Ma J."/>
        </authorList>
    </citation>
    <scope>NUCLEOTIDE SEQUENCE [LARGE SCALE GENOMIC DNA]</scope>
    <source>
        <strain evidence="2">KCTC 42280</strain>
    </source>
</reference>
<sequence>MIKRFDRADVEKLSLEFAKEMIDFSDGGSNAMIEDHLIKRATNMAIAWLEGEDLRSKMFEQQCANWIDLAEVDISSLNLESYKKYWFIAREHGSTNPLELIHGKFIKPVESKLVDAGKYNKYYASFADIQDDRGTNYIAQYIIPAEDGVIFNQDFEPLAPKGVVVKNKSFSSTIHIQPKH</sequence>
<dbReference type="RefSeq" id="WP_189582153.1">
    <property type="nucleotide sequence ID" value="NZ_BMZR01000001.1"/>
</dbReference>
<comment type="caution">
    <text evidence="1">The sequence shown here is derived from an EMBL/GenBank/DDBJ whole genome shotgun (WGS) entry which is preliminary data.</text>
</comment>
<dbReference type="Proteomes" id="UP000610203">
    <property type="component" value="Unassembled WGS sequence"/>
</dbReference>
<protein>
    <submittedName>
        <fullName evidence="1">Uncharacterized protein</fullName>
    </submittedName>
</protein>